<evidence type="ECO:0000259" key="2">
    <source>
        <dbReference type="SMART" id="SM00829"/>
    </source>
</evidence>
<dbReference type="PANTHER" id="PTHR44154:SF1">
    <property type="entry name" value="QUINONE OXIDOREDUCTASE"/>
    <property type="match status" value="1"/>
</dbReference>
<dbReference type="SMART" id="SM00829">
    <property type="entry name" value="PKS_ER"/>
    <property type="match status" value="1"/>
</dbReference>
<evidence type="ECO:0000313" key="3">
    <source>
        <dbReference type="EMBL" id="MBB3666711.1"/>
    </source>
</evidence>
<dbReference type="Pfam" id="PF13602">
    <property type="entry name" value="ADH_zinc_N_2"/>
    <property type="match status" value="1"/>
</dbReference>
<dbReference type="InterPro" id="IPR011032">
    <property type="entry name" value="GroES-like_sf"/>
</dbReference>
<keyword evidence="4" id="KW-1185">Reference proteome</keyword>
<dbReference type="InterPro" id="IPR013154">
    <property type="entry name" value="ADH-like_N"/>
</dbReference>
<sequence length="306" mass="31848">MRAMAYREYGQPQDLELMDLPTPKVAPGTVLIRVEHASVNPVDWKVLSGGLDEMLDVVFPVVPGWDVAGTVEAVGPDAPEFAVGDRVAAYARKDFVHGGTYAEFVSAPATSVAHIPDDVETSTAAGLPLVGLTALRTLEALNVTADDTLLIHAASGGVGHIAAQLAAELGATVIGTAAESNHAKLSELGVTPVSYGEGLTERLGHLAPDGVTAVADFVGGVLDQSVAVLKEPGRIASVADPGVLEHGGRFIWVRPDGPRLQTLLHKISEGRLRVSIDSVYPLEQAAEAMEHSQRGASGKILIDVAG</sequence>
<dbReference type="InterPro" id="IPR036291">
    <property type="entry name" value="NAD(P)-bd_dom_sf"/>
</dbReference>
<dbReference type="EMBL" id="JACIBT010000001">
    <property type="protein sequence ID" value="MBB3666711.1"/>
    <property type="molecule type" value="Genomic_DNA"/>
</dbReference>
<dbReference type="SUPFAM" id="SSF51735">
    <property type="entry name" value="NAD(P)-binding Rossmann-fold domains"/>
    <property type="match status" value="1"/>
</dbReference>
<comment type="caution">
    <text evidence="3">The sequence shown here is derived from an EMBL/GenBank/DDBJ whole genome shotgun (WGS) entry which is preliminary data.</text>
</comment>
<dbReference type="SUPFAM" id="SSF50129">
    <property type="entry name" value="GroES-like"/>
    <property type="match status" value="1"/>
</dbReference>
<dbReference type="GO" id="GO:0016491">
    <property type="term" value="F:oxidoreductase activity"/>
    <property type="evidence" value="ECO:0007669"/>
    <property type="project" value="InterPro"/>
</dbReference>
<dbReference type="InterPro" id="IPR051603">
    <property type="entry name" value="Zinc-ADH_QOR/CCCR"/>
</dbReference>
<dbReference type="InterPro" id="IPR020843">
    <property type="entry name" value="ER"/>
</dbReference>
<dbReference type="AlphaFoldDB" id="A0A7W5XYP6"/>
<protein>
    <submittedName>
        <fullName evidence="3">NADPH:quinone reductase-like Zn-dependent oxidoreductase</fullName>
    </submittedName>
</protein>
<name>A0A7W5XYP6_9MICC</name>
<dbReference type="Pfam" id="PF08240">
    <property type="entry name" value="ADH_N"/>
    <property type="match status" value="1"/>
</dbReference>
<reference evidence="3 4" key="1">
    <citation type="submission" date="2020-08" db="EMBL/GenBank/DDBJ databases">
        <title>Sequencing the genomes of 1000 actinobacteria strains.</title>
        <authorList>
            <person name="Klenk H.-P."/>
        </authorList>
    </citation>
    <scope>NUCLEOTIDE SEQUENCE [LARGE SCALE GENOMIC DNA]</scope>
    <source>
        <strain evidence="3 4">DSM 28238</strain>
    </source>
</reference>
<feature type="domain" description="Enoyl reductase (ER)" evidence="2">
    <location>
        <begin position="10"/>
        <end position="302"/>
    </location>
</feature>
<keyword evidence="1" id="KW-0521">NADP</keyword>
<accession>A0A7W5XYP6</accession>
<dbReference type="Gene3D" id="3.40.50.720">
    <property type="entry name" value="NAD(P)-binding Rossmann-like Domain"/>
    <property type="match status" value="1"/>
</dbReference>
<proteinExistence type="predicted"/>
<dbReference type="Proteomes" id="UP000547528">
    <property type="component" value="Unassembled WGS sequence"/>
</dbReference>
<dbReference type="RefSeq" id="WP_183357125.1">
    <property type="nucleotide sequence ID" value="NZ_BAABKR010000005.1"/>
</dbReference>
<dbReference type="PANTHER" id="PTHR44154">
    <property type="entry name" value="QUINONE OXIDOREDUCTASE"/>
    <property type="match status" value="1"/>
</dbReference>
<evidence type="ECO:0000256" key="1">
    <source>
        <dbReference type="ARBA" id="ARBA00022857"/>
    </source>
</evidence>
<gene>
    <name evidence="3" type="ORF">FHX47_000304</name>
</gene>
<evidence type="ECO:0000313" key="4">
    <source>
        <dbReference type="Proteomes" id="UP000547528"/>
    </source>
</evidence>
<dbReference type="CDD" id="cd05289">
    <property type="entry name" value="MDR_like_2"/>
    <property type="match status" value="1"/>
</dbReference>
<dbReference type="Gene3D" id="3.90.180.10">
    <property type="entry name" value="Medium-chain alcohol dehydrogenases, catalytic domain"/>
    <property type="match status" value="1"/>
</dbReference>
<organism evidence="3 4">
    <name type="scientific">Garicola koreensis</name>
    <dbReference type="NCBI Taxonomy" id="1262554"/>
    <lineage>
        <taxon>Bacteria</taxon>
        <taxon>Bacillati</taxon>
        <taxon>Actinomycetota</taxon>
        <taxon>Actinomycetes</taxon>
        <taxon>Micrococcales</taxon>
        <taxon>Micrococcaceae</taxon>
        <taxon>Garicola</taxon>
    </lineage>
</organism>